<proteinExistence type="predicted"/>
<sequence length="87" mass="9649">MNNLIYNARMALRDIMEVNIFTQGNDKVHLTVFPDLVWEGTAQTQTDKVVQEVLGRLNDMDMDIVGGDTGIRTLLDGGSVEIVRKAA</sequence>
<evidence type="ECO:0000313" key="3">
    <source>
        <dbReference type="EMBL" id="WSC17570.1"/>
    </source>
</evidence>
<name>A0A561TYH4_9ACTN</name>
<evidence type="ECO:0000313" key="4">
    <source>
        <dbReference type="Proteomes" id="UP000318186"/>
    </source>
</evidence>
<evidence type="ECO:0000313" key="5">
    <source>
        <dbReference type="Proteomes" id="UP001330827"/>
    </source>
</evidence>
<dbReference type="EMBL" id="VIWW01000002">
    <property type="protein sequence ID" value="TWF92154.1"/>
    <property type="molecule type" value="Genomic_DNA"/>
</dbReference>
<reference evidence="2 5" key="2">
    <citation type="submission" date="2022-10" db="EMBL/GenBank/DDBJ databases">
        <title>The complete genomes of actinobacterial strains from the NBC collection.</title>
        <authorList>
            <person name="Joergensen T.S."/>
            <person name="Alvarez Arevalo M."/>
            <person name="Sterndorff E.B."/>
            <person name="Faurdal D."/>
            <person name="Vuksanovic O."/>
            <person name="Mourched A.-S."/>
            <person name="Charusanti P."/>
            <person name="Shaw S."/>
            <person name="Blin K."/>
            <person name="Weber T."/>
        </authorList>
    </citation>
    <scope>NUCLEOTIDE SEQUENCE [LARGE SCALE GENOMIC DNA]</scope>
    <source>
        <strain evidence="2 5">NBC 01769</strain>
    </source>
</reference>
<dbReference type="Proteomes" id="UP001330827">
    <property type="component" value="Chromosome"/>
</dbReference>
<accession>A0A561TYH4</accession>
<dbReference type="EMBL" id="CP109114">
    <property type="protein sequence ID" value="WSC11541.1"/>
    <property type="molecule type" value="Genomic_DNA"/>
</dbReference>
<evidence type="ECO:0000313" key="2">
    <source>
        <dbReference type="EMBL" id="WSC11541.1"/>
    </source>
</evidence>
<reference evidence="1 4" key="1">
    <citation type="submission" date="2019-06" db="EMBL/GenBank/DDBJ databases">
        <title>Sequencing the genomes of 1000 actinobacteria strains.</title>
        <authorList>
            <person name="Klenk H.-P."/>
        </authorList>
    </citation>
    <scope>NUCLEOTIDE SEQUENCE [LARGE SCALE GENOMIC DNA]</scope>
    <source>
        <strain evidence="1 4">DSM 42059</strain>
    </source>
</reference>
<dbReference type="EMBL" id="CP109114">
    <property type="protein sequence ID" value="WSC17570.1"/>
    <property type="molecule type" value="Genomic_DNA"/>
</dbReference>
<gene>
    <name evidence="1" type="ORF">FHX80_12473</name>
    <name evidence="2" type="ORF">OIE64_00720</name>
    <name evidence="3" type="ORF">OIE64_35320</name>
</gene>
<evidence type="ECO:0000313" key="1">
    <source>
        <dbReference type="EMBL" id="TWF92154.1"/>
    </source>
</evidence>
<dbReference type="Proteomes" id="UP000318186">
    <property type="component" value="Unassembled WGS sequence"/>
</dbReference>
<keyword evidence="5" id="KW-1185">Reference proteome</keyword>
<dbReference type="OrthoDB" id="4229793at2"/>
<organism evidence="1 4">
    <name type="scientific">Streptomyces brevispora</name>
    <dbReference type="NCBI Taxonomy" id="887462"/>
    <lineage>
        <taxon>Bacteria</taxon>
        <taxon>Bacillati</taxon>
        <taxon>Actinomycetota</taxon>
        <taxon>Actinomycetes</taxon>
        <taxon>Kitasatosporales</taxon>
        <taxon>Streptomycetaceae</taxon>
        <taxon>Streptomyces</taxon>
    </lineage>
</organism>
<protein>
    <submittedName>
        <fullName evidence="1">Uncharacterized protein</fullName>
    </submittedName>
</protein>
<dbReference type="RefSeq" id="WP_145767971.1">
    <property type="nucleotide sequence ID" value="NZ_CP109114.1"/>
</dbReference>
<dbReference type="AlphaFoldDB" id="A0A561TYH4"/>